<dbReference type="SMART" id="SM00849">
    <property type="entry name" value="Lactamase_B"/>
    <property type="match status" value="1"/>
</dbReference>
<proteinExistence type="predicted"/>
<evidence type="ECO:0000259" key="1">
    <source>
        <dbReference type="SMART" id="SM00849"/>
    </source>
</evidence>
<comment type="caution">
    <text evidence="2">The sequence shown here is derived from an EMBL/GenBank/DDBJ whole genome shotgun (WGS) entry which is preliminary data.</text>
</comment>
<reference evidence="2 3" key="1">
    <citation type="submission" date="2020-04" db="EMBL/GenBank/DDBJ databases">
        <authorList>
            <person name="Yoon J."/>
        </authorList>
    </citation>
    <scope>NUCLEOTIDE SEQUENCE [LARGE SCALE GENOMIC DNA]</scope>
    <source>
        <strain evidence="2 3">KMU-115</strain>
    </source>
</reference>
<dbReference type="InterPro" id="IPR001279">
    <property type="entry name" value="Metallo-B-lactamas"/>
</dbReference>
<dbReference type="Pfam" id="PF00753">
    <property type="entry name" value="Lactamase_B"/>
    <property type="match status" value="1"/>
</dbReference>
<dbReference type="InterPro" id="IPR036866">
    <property type="entry name" value="RibonucZ/Hydroxyglut_hydro"/>
</dbReference>
<dbReference type="Gene3D" id="3.60.15.10">
    <property type="entry name" value="Ribonuclease Z/Hydroxyacylglutathione hydrolase-like"/>
    <property type="match status" value="1"/>
</dbReference>
<evidence type="ECO:0000313" key="3">
    <source>
        <dbReference type="Proteomes" id="UP000526408"/>
    </source>
</evidence>
<keyword evidence="2" id="KW-0378">Hydrolase</keyword>
<organism evidence="2 3">
    <name type="scientific">Roseicyclus persicicus</name>
    <dbReference type="NCBI Taxonomy" id="2650661"/>
    <lineage>
        <taxon>Bacteria</taxon>
        <taxon>Pseudomonadati</taxon>
        <taxon>Pseudomonadota</taxon>
        <taxon>Alphaproteobacteria</taxon>
        <taxon>Rhodobacterales</taxon>
        <taxon>Roseobacteraceae</taxon>
        <taxon>Roseicyclus</taxon>
    </lineage>
</organism>
<dbReference type="AlphaFoldDB" id="A0A7X6JW23"/>
<feature type="domain" description="Metallo-beta-lactamase" evidence="1">
    <location>
        <begin position="35"/>
        <end position="252"/>
    </location>
</feature>
<dbReference type="SUPFAM" id="SSF56281">
    <property type="entry name" value="Metallo-hydrolase/oxidoreductase"/>
    <property type="match status" value="1"/>
</dbReference>
<dbReference type="Proteomes" id="UP000526408">
    <property type="component" value="Unassembled WGS sequence"/>
</dbReference>
<dbReference type="GO" id="GO:0016787">
    <property type="term" value="F:hydrolase activity"/>
    <property type="evidence" value="ECO:0007669"/>
    <property type="project" value="UniProtKB-KW"/>
</dbReference>
<dbReference type="Pfam" id="PF21221">
    <property type="entry name" value="B_lactamase-like_C"/>
    <property type="match status" value="1"/>
</dbReference>
<dbReference type="InterPro" id="IPR048933">
    <property type="entry name" value="B_lactamase-like_C"/>
</dbReference>
<dbReference type="PANTHER" id="PTHR23131:SF4">
    <property type="entry name" value="METALLO-BETA-LACTAMASE SUPERFAMILY POTEIN"/>
    <property type="match status" value="1"/>
</dbReference>
<dbReference type="InterPro" id="IPR036388">
    <property type="entry name" value="WH-like_DNA-bd_sf"/>
</dbReference>
<keyword evidence="3" id="KW-1185">Reference proteome</keyword>
<protein>
    <submittedName>
        <fullName evidence="2">MBL fold metallo-hydrolase</fullName>
    </submittedName>
</protein>
<dbReference type="Gene3D" id="1.10.10.10">
    <property type="entry name" value="Winged helix-like DNA-binding domain superfamily/Winged helix DNA-binding domain"/>
    <property type="match status" value="1"/>
</dbReference>
<name>A0A7X6JW23_9RHOB</name>
<gene>
    <name evidence="2" type="ORF">HCU73_01545</name>
</gene>
<evidence type="ECO:0000313" key="2">
    <source>
        <dbReference type="EMBL" id="NKX43260.1"/>
    </source>
</evidence>
<accession>A0A7X6JW23</accession>
<dbReference type="RefSeq" id="WP_168621642.1">
    <property type="nucleotide sequence ID" value="NZ_JAAZQQ010000001.1"/>
</dbReference>
<dbReference type="EMBL" id="JAAZQQ010000001">
    <property type="protein sequence ID" value="NKX43260.1"/>
    <property type="molecule type" value="Genomic_DNA"/>
</dbReference>
<dbReference type="PANTHER" id="PTHR23131">
    <property type="entry name" value="ENDORIBONUCLEASE LACTB2"/>
    <property type="match status" value="1"/>
</dbReference>
<sequence length="341" mass="37173">MIQTPIDAAPDPGEAIEVADGVLWLRIPLPMVLDHVNAYALRDGDGWTLVDTGLDTRRIRATWEAALAGPLAGLPVRRVVVTHHHPDHVGLAGWFQARGAELLMPRTGWLFARMLTLDEQAVPGSETVAFWQAAGMEAALLDKRRQERPFNFADVVHPMPLGFTRLSDGGTLTMGGRSWDIRFGQGHAPDHATFWSRDDALVIGGDQLLATISPNLGVYATEPGADPVGEWLASCAGFQPLARPDHLVLPGHKLPFTGLPDRLRQLVDNHHGALARLVDHLATGPKTAVECFPPLYKRQIDEGTYGLALVEAVAHLNHLLAIGAVSRERRANGAWLWRRAG</sequence>
<dbReference type="InterPro" id="IPR050662">
    <property type="entry name" value="Sec-metab_biosynth-thioest"/>
</dbReference>